<dbReference type="InterPro" id="IPR050590">
    <property type="entry name" value="Exosome_comp_Rrp42_subfam"/>
</dbReference>
<comment type="subcellular location">
    <subcellularLocation>
        <location evidence="1">Cytoplasm</location>
    </subcellularLocation>
    <subcellularLocation>
        <location evidence="2">Nucleus</location>
        <location evidence="2">Nucleolus</location>
    </subcellularLocation>
</comment>
<feature type="domain" description="Exoribonuclease phosphorolytic" evidence="7">
    <location>
        <begin position="32"/>
        <end position="163"/>
    </location>
</feature>
<dbReference type="EMBL" id="QKKF02022725">
    <property type="protein sequence ID" value="RZF38280.1"/>
    <property type="molecule type" value="Genomic_DNA"/>
</dbReference>
<evidence type="ECO:0000256" key="3">
    <source>
        <dbReference type="ARBA" id="ARBA00006678"/>
    </source>
</evidence>
<comment type="similarity">
    <text evidence="3">Belongs to the RNase PH family.</text>
</comment>
<dbReference type="PANTHER" id="PTHR11097">
    <property type="entry name" value="EXOSOME COMPLEX EXONUCLEASE RIBOSOMAL RNA PROCESSING PROTEIN"/>
    <property type="match status" value="1"/>
</dbReference>
<evidence type="ECO:0000256" key="6">
    <source>
        <dbReference type="ARBA" id="ARBA00042523"/>
    </source>
</evidence>
<keyword evidence="5" id="KW-0271">Exosome</keyword>
<dbReference type="InParanoid" id="A0A482WZ07"/>
<evidence type="ECO:0000256" key="5">
    <source>
        <dbReference type="ARBA" id="ARBA00022835"/>
    </source>
</evidence>
<evidence type="ECO:0000259" key="8">
    <source>
        <dbReference type="Pfam" id="PF03725"/>
    </source>
</evidence>
<dbReference type="GO" id="GO:0000467">
    <property type="term" value="P:exonucleolytic trimming to generate mature 3'-end of 5.8S rRNA from tricistronic rRNA transcript (SSU-rRNA, 5.8S rRNA, LSU-rRNA)"/>
    <property type="evidence" value="ECO:0007669"/>
    <property type="project" value="TreeGrafter"/>
</dbReference>
<name>A0A482WZ07_LAOST</name>
<dbReference type="InterPro" id="IPR020568">
    <property type="entry name" value="Ribosomal_Su5_D2-typ_SF"/>
</dbReference>
<evidence type="ECO:0000313" key="10">
    <source>
        <dbReference type="Proteomes" id="UP000291343"/>
    </source>
</evidence>
<dbReference type="Gene3D" id="3.30.230.70">
    <property type="entry name" value="GHMP Kinase, N-terminal domain"/>
    <property type="match status" value="1"/>
</dbReference>
<dbReference type="GO" id="GO:0071038">
    <property type="term" value="P:TRAMP-dependent tRNA surveillance pathway"/>
    <property type="evidence" value="ECO:0007669"/>
    <property type="project" value="TreeGrafter"/>
</dbReference>
<sequence>MASLMLGEGEKMLILHGVEDDMRNDGRTRRKYRPMELETNVVSHANGSARLRLANTDILVGIKTEIDCPFPETPNLGKIEFFVDCSANATPAFEGRGGEDLAMEISNSLACAYNSFPLDQLCITKGEQCWKLYADILILECGGNLYDAVSIAVKAALSSTEVPKVVGTVLDGGTVDLVLSDDPFDCQKLDVRRAPLLVTLCKIGDFCVVDPTAEEEMCSVASMVVSVLENGTVSSSFKCGAGSLHSETVKEALKIGKEVGQSLNQELEEILLEEQNLGPKRELFGFLK</sequence>
<feature type="domain" description="Exoribonuclease phosphorolytic" evidence="8">
    <location>
        <begin position="195"/>
        <end position="258"/>
    </location>
</feature>
<protein>
    <recommendedName>
        <fullName evidence="6">Ribosomal RNA-processing protein 42</fullName>
    </recommendedName>
</protein>
<keyword evidence="10" id="KW-1185">Reference proteome</keyword>
<comment type="caution">
    <text evidence="9">The sequence shown here is derived from an EMBL/GenBank/DDBJ whole genome shotgun (WGS) entry which is preliminary data.</text>
</comment>
<dbReference type="GO" id="GO:0000177">
    <property type="term" value="C:cytoplasmic exosome (RNase complex)"/>
    <property type="evidence" value="ECO:0007669"/>
    <property type="project" value="TreeGrafter"/>
</dbReference>
<dbReference type="GO" id="GO:0034475">
    <property type="term" value="P:U4 snRNA 3'-end processing"/>
    <property type="evidence" value="ECO:0007669"/>
    <property type="project" value="TreeGrafter"/>
</dbReference>
<dbReference type="AlphaFoldDB" id="A0A482WZ07"/>
<proteinExistence type="inferred from homology"/>
<dbReference type="FunCoup" id="A0A482WZ07">
    <property type="interactions" value="1886"/>
</dbReference>
<evidence type="ECO:0000313" key="9">
    <source>
        <dbReference type="EMBL" id="RZF38280.1"/>
    </source>
</evidence>
<evidence type="ECO:0000256" key="4">
    <source>
        <dbReference type="ARBA" id="ARBA00022490"/>
    </source>
</evidence>
<dbReference type="InterPro" id="IPR036345">
    <property type="entry name" value="ExoRNase_PH_dom2_sf"/>
</dbReference>
<dbReference type="OrthoDB" id="272245at2759"/>
<dbReference type="Pfam" id="PF03725">
    <property type="entry name" value="RNase_PH_C"/>
    <property type="match status" value="1"/>
</dbReference>
<organism evidence="9 10">
    <name type="scientific">Laodelphax striatellus</name>
    <name type="common">Small brown planthopper</name>
    <name type="synonym">Delphax striatella</name>
    <dbReference type="NCBI Taxonomy" id="195883"/>
    <lineage>
        <taxon>Eukaryota</taxon>
        <taxon>Metazoa</taxon>
        <taxon>Ecdysozoa</taxon>
        <taxon>Arthropoda</taxon>
        <taxon>Hexapoda</taxon>
        <taxon>Insecta</taxon>
        <taxon>Pterygota</taxon>
        <taxon>Neoptera</taxon>
        <taxon>Paraneoptera</taxon>
        <taxon>Hemiptera</taxon>
        <taxon>Auchenorrhyncha</taxon>
        <taxon>Fulgoroidea</taxon>
        <taxon>Delphacidae</taxon>
        <taxon>Criomorphinae</taxon>
        <taxon>Laodelphax</taxon>
    </lineage>
</organism>
<evidence type="ECO:0000256" key="2">
    <source>
        <dbReference type="ARBA" id="ARBA00004604"/>
    </source>
</evidence>
<dbReference type="PANTHER" id="PTHR11097:SF8">
    <property type="entry name" value="EXOSOME COMPLEX COMPONENT RRP42"/>
    <property type="match status" value="1"/>
</dbReference>
<evidence type="ECO:0000256" key="1">
    <source>
        <dbReference type="ARBA" id="ARBA00004496"/>
    </source>
</evidence>
<evidence type="ECO:0000259" key="7">
    <source>
        <dbReference type="Pfam" id="PF01138"/>
    </source>
</evidence>
<dbReference type="CDD" id="cd11367">
    <property type="entry name" value="RNase_PH_RRP42"/>
    <property type="match status" value="1"/>
</dbReference>
<dbReference type="Pfam" id="PF01138">
    <property type="entry name" value="RNase_PH"/>
    <property type="match status" value="1"/>
</dbReference>
<dbReference type="InterPro" id="IPR015847">
    <property type="entry name" value="ExoRNase_PH_dom2"/>
</dbReference>
<dbReference type="GO" id="GO:0016075">
    <property type="term" value="P:rRNA catabolic process"/>
    <property type="evidence" value="ECO:0007669"/>
    <property type="project" value="TreeGrafter"/>
</dbReference>
<dbReference type="InterPro" id="IPR027408">
    <property type="entry name" value="PNPase/RNase_PH_dom_sf"/>
</dbReference>
<dbReference type="SUPFAM" id="SSF55666">
    <property type="entry name" value="Ribonuclease PH domain 2-like"/>
    <property type="match status" value="1"/>
</dbReference>
<dbReference type="GO" id="GO:0071035">
    <property type="term" value="P:nuclear polyadenylation-dependent rRNA catabolic process"/>
    <property type="evidence" value="ECO:0007669"/>
    <property type="project" value="TreeGrafter"/>
</dbReference>
<dbReference type="GO" id="GO:0005730">
    <property type="term" value="C:nucleolus"/>
    <property type="evidence" value="ECO:0007669"/>
    <property type="project" value="UniProtKB-SubCell"/>
</dbReference>
<dbReference type="SMR" id="A0A482WZ07"/>
<keyword evidence="4" id="KW-0963">Cytoplasm</keyword>
<dbReference type="Proteomes" id="UP000291343">
    <property type="component" value="Unassembled WGS sequence"/>
</dbReference>
<dbReference type="GO" id="GO:0034476">
    <property type="term" value="P:U5 snRNA 3'-end processing"/>
    <property type="evidence" value="ECO:0007669"/>
    <property type="project" value="TreeGrafter"/>
</dbReference>
<dbReference type="SUPFAM" id="SSF54211">
    <property type="entry name" value="Ribosomal protein S5 domain 2-like"/>
    <property type="match status" value="1"/>
</dbReference>
<gene>
    <name evidence="9" type="ORF">LSTR_LSTR009003</name>
</gene>
<dbReference type="STRING" id="195883.A0A482WZ07"/>
<dbReference type="InterPro" id="IPR001247">
    <property type="entry name" value="ExoRNase_PH_dom1"/>
</dbReference>
<dbReference type="GO" id="GO:0071028">
    <property type="term" value="P:nuclear mRNA surveillance"/>
    <property type="evidence" value="ECO:0007669"/>
    <property type="project" value="TreeGrafter"/>
</dbReference>
<dbReference type="GO" id="GO:0035925">
    <property type="term" value="F:mRNA 3'-UTR AU-rich region binding"/>
    <property type="evidence" value="ECO:0007669"/>
    <property type="project" value="TreeGrafter"/>
</dbReference>
<dbReference type="GO" id="GO:0034473">
    <property type="term" value="P:U1 snRNA 3'-end processing"/>
    <property type="evidence" value="ECO:0007669"/>
    <property type="project" value="TreeGrafter"/>
</dbReference>
<dbReference type="GO" id="GO:0000176">
    <property type="term" value="C:nuclear exosome (RNase complex)"/>
    <property type="evidence" value="ECO:0007669"/>
    <property type="project" value="TreeGrafter"/>
</dbReference>
<accession>A0A482WZ07</accession>
<reference evidence="9 10" key="1">
    <citation type="journal article" date="2017" name="Gigascience">
        <title>Genome sequence of the small brown planthopper, Laodelphax striatellus.</title>
        <authorList>
            <person name="Zhu J."/>
            <person name="Jiang F."/>
            <person name="Wang X."/>
            <person name="Yang P."/>
            <person name="Bao Y."/>
            <person name="Zhao W."/>
            <person name="Wang W."/>
            <person name="Lu H."/>
            <person name="Wang Q."/>
            <person name="Cui N."/>
            <person name="Li J."/>
            <person name="Chen X."/>
            <person name="Luo L."/>
            <person name="Yu J."/>
            <person name="Kang L."/>
            <person name="Cui F."/>
        </authorList>
    </citation>
    <scope>NUCLEOTIDE SEQUENCE [LARGE SCALE GENOMIC DNA]</scope>
    <source>
        <strain evidence="9">Lst14</strain>
    </source>
</reference>